<dbReference type="InterPro" id="IPR001845">
    <property type="entry name" value="HTH_ArsR_DNA-bd_dom"/>
</dbReference>
<dbReference type="OrthoDB" id="7210994at2"/>
<feature type="domain" description="HTH arsR-type" evidence="1">
    <location>
        <begin position="1"/>
        <end position="113"/>
    </location>
</feature>
<evidence type="ECO:0000259" key="1">
    <source>
        <dbReference type="PROSITE" id="PS50987"/>
    </source>
</evidence>
<gene>
    <name evidence="2" type="ORF">SAMN02745126_01997</name>
</gene>
<dbReference type="Proteomes" id="UP000190092">
    <property type="component" value="Unassembled WGS sequence"/>
</dbReference>
<dbReference type="SMART" id="SM00418">
    <property type="entry name" value="HTH_ARSR"/>
    <property type="match status" value="1"/>
</dbReference>
<dbReference type="NCBIfam" id="NF033788">
    <property type="entry name" value="HTH_metalloreg"/>
    <property type="match status" value="1"/>
</dbReference>
<dbReference type="CDD" id="cd00090">
    <property type="entry name" value="HTH_ARSR"/>
    <property type="match status" value="1"/>
</dbReference>
<protein>
    <submittedName>
        <fullName evidence="2">DNA-binding transcriptional regulator, ArsR family</fullName>
    </submittedName>
</protein>
<dbReference type="Pfam" id="PF12840">
    <property type="entry name" value="HTH_20"/>
    <property type="match status" value="1"/>
</dbReference>
<accession>A0A1T4MW96</accession>
<keyword evidence="3" id="KW-1185">Reference proteome</keyword>
<proteinExistence type="predicted"/>
<dbReference type="PANTHER" id="PTHR38600:SF2">
    <property type="entry name" value="SLL0088 PROTEIN"/>
    <property type="match status" value="1"/>
</dbReference>
<keyword evidence="2" id="KW-0238">DNA-binding</keyword>
<dbReference type="InterPro" id="IPR036390">
    <property type="entry name" value="WH_DNA-bd_sf"/>
</dbReference>
<dbReference type="Gene3D" id="1.10.10.10">
    <property type="entry name" value="Winged helix-like DNA-binding domain superfamily/Winged helix DNA-binding domain"/>
    <property type="match status" value="1"/>
</dbReference>
<dbReference type="PROSITE" id="PS50987">
    <property type="entry name" value="HTH_ARSR_2"/>
    <property type="match status" value="1"/>
</dbReference>
<dbReference type="SUPFAM" id="SSF46785">
    <property type="entry name" value="Winged helix' DNA-binding domain"/>
    <property type="match status" value="1"/>
</dbReference>
<name>A0A1T4MW96_9HYPH</name>
<dbReference type="EMBL" id="FUWJ01000002">
    <property type="protein sequence ID" value="SJZ71329.1"/>
    <property type="molecule type" value="Genomic_DNA"/>
</dbReference>
<dbReference type="STRING" id="225324.SAMN02745126_01997"/>
<evidence type="ECO:0000313" key="3">
    <source>
        <dbReference type="Proteomes" id="UP000190092"/>
    </source>
</evidence>
<dbReference type="GO" id="GO:0003677">
    <property type="term" value="F:DNA binding"/>
    <property type="evidence" value="ECO:0007669"/>
    <property type="project" value="UniProtKB-KW"/>
</dbReference>
<dbReference type="InterPro" id="IPR011991">
    <property type="entry name" value="ArsR-like_HTH"/>
</dbReference>
<dbReference type="AlphaFoldDB" id="A0A1T4MW96"/>
<evidence type="ECO:0000313" key="2">
    <source>
        <dbReference type="EMBL" id="SJZ71329.1"/>
    </source>
</evidence>
<organism evidence="2 3">
    <name type="scientific">Enhydrobacter aerosaccus</name>
    <dbReference type="NCBI Taxonomy" id="225324"/>
    <lineage>
        <taxon>Bacteria</taxon>
        <taxon>Pseudomonadati</taxon>
        <taxon>Pseudomonadota</taxon>
        <taxon>Alphaproteobacteria</taxon>
        <taxon>Hyphomicrobiales</taxon>
        <taxon>Enhydrobacter</taxon>
    </lineage>
</organism>
<reference evidence="3" key="1">
    <citation type="submission" date="2017-02" db="EMBL/GenBank/DDBJ databases">
        <authorList>
            <person name="Varghese N."/>
            <person name="Submissions S."/>
        </authorList>
    </citation>
    <scope>NUCLEOTIDE SEQUENCE [LARGE SCALE GENOMIC DNA]</scope>
    <source>
        <strain evidence="3">ATCC 27094</strain>
    </source>
</reference>
<dbReference type="GO" id="GO:0003700">
    <property type="term" value="F:DNA-binding transcription factor activity"/>
    <property type="evidence" value="ECO:0007669"/>
    <property type="project" value="InterPro"/>
</dbReference>
<dbReference type="PANTHER" id="PTHR38600">
    <property type="entry name" value="TRANSCRIPTIONAL REGULATORY PROTEIN"/>
    <property type="match status" value="1"/>
</dbReference>
<dbReference type="InterPro" id="IPR036388">
    <property type="entry name" value="WH-like_DNA-bd_sf"/>
</dbReference>
<dbReference type="RefSeq" id="WP_085933730.1">
    <property type="nucleotide sequence ID" value="NZ_FUWJ01000002.1"/>
</dbReference>
<sequence length="119" mass="13360">MVEYTEPALDRVFGALSDPTRRAMLHSLSDGPRTVGELAAPFDMSFAAAAKHVKVLEGAGLLSRTIEGRTHRCRIEAGPLAEADRWLATYQRFWTGRLDDLETALVRHAREAKRKRSRK</sequence>